<gene>
    <name evidence="5" type="ORF">SAMN05660923_00209</name>
</gene>
<keyword evidence="6" id="KW-1185">Reference proteome</keyword>
<evidence type="ECO:0000313" key="5">
    <source>
        <dbReference type="EMBL" id="SDW09773.1"/>
    </source>
</evidence>
<dbReference type="InterPro" id="IPR041492">
    <property type="entry name" value="HAD_2"/>
</dbReference>
<proteinExistence type="predicted"/>
<dbReference type="SFLD" id="SFLDS00003">
    <property type="entry name" value="Haloacid_Dehalogenase"/>
    <property type="match status" value="1"/>
</dbReference>
<reference evidence="5 6" key="1">
    <citation type="submission" date="2016-10" db="EMBL/GenBank/DDBJ databases">
        <authorList>
            <person name="de Groot N.N."/>
        </authorList>
    </citation>
    <scope>NUCLEOTIDE SEQUENCE [LARGE SCALE GENOMIC DNA]</scope>
    <source>
        <strain evidence="5 6">DSM 23310</strain>
    </source>
</reference>
<dbReference type="Gene3D" id="3.40.50.1000">
    <property type="entry name" value="HAD superfamily/HAD-like"/>
    <property type="match status" value="1"/>
</dbReference>
<dbReference type="EMBL" id="FNNG01000001">
    <property type="protein sequence ID" value="SDW09773.1"/>
    <property type="molecule type" value="Genomic_DNA"/>
</dbReference>
<dbReference type="GO" id="GO:0044281">
    <property type="term" value="P:small molecule metabolic process"/>
    <property type="evidence" value="ECO:0007669"/>
    <property type="project" value="UniProtKB-ARBA"/>
</dbReference>
<dbReference type="GO" id="GO:0046872">
    <property type="term" value="F:metal ion binding"/>
    <property type="evidence" value="ECO:0007669"/>
    <property type="project" value="UniProtKB-KW"/>
</dbReference>
<keyword evidence="2" id="KW-0479">Metal-binding</keyword>
<keyword evidence="3 5" id="KW-0378">Hydrolase</keyword>
<comment type="cofactor">
    <cofactor evidence="1">
        <name>Mg(2+)</name>
        <dbReference type="ChEBI" id="CHEBI:18420"/>
    </cofactor>
</comment>
<dbReference type="Pfam" id="PF13419">
    <property type="entry name" value="HAD_2"/>
    <property type="match status" value="1"/>
</dbReference>
<dbReference type="OrthoDB" id="9802350at2"/>
<evidence type="ECO:0000313" key="6">
    <source>
        <dbReference type="Proteomes" id="UP000198828"/>
    </source>
</evidence>
<dbReference type="InterPro" id="IPR051400">
    <property type="entry name" value="HAD-like_hydrolase"/>
</dbReference>
<dbReference type="RefSeq" id="WP_093749969.1">
    <property type="nucleotide sequence ID" value="NZ_FNNG01000001.1"/>
</dbReference>
<dbReference type="InterPro" id="IPR023214">
    <property type="entry name" value="HAD_sf"/>
</dbReference>
<accession>A0A1H2QRD6</accession>
<dbReference type="SUPFAM" id="SSF56784">
    <property type="entry name" value="HAD-like"/>
    <property type="match status" value="1"/>
</dbReference>
<evidence type="ECO:0000256" key="4">
    <source>
        <dbReference type="ARBA" id="ARBA00022842"/>
    </source>
</evidence>
<dbReference type="PANTHER" id="PTHR46470">
    <property type="entry name" value="N-ACYLNEURAMINATE-9-PHOSPHATASE"/>
    <property type="match status" value="1"/>
</dbReference>
<name>A0A1H2QRD6_9FIRM</name>
<dbReference type="Gene3D" id="1.10.150.520">
    <property type="match status" value="1"/>
</dbReference>
<evidence type="ECO:0000256" key="1">
    <source>
        <dbReference type="ARBA" id="ARBA00001946"/>
    </source>
</evidence>
<dbReference type="Proteomes" id="UP000198828">
    <property type="component" value="Unassembled WGS sequence"/>
</dbReference>
<evidence type="ECO:0000256" key="3">
    <source>
        <dbReference type="ARBA" id="ARBA00022801"/>
    </source>
</evidence>
<dbReference type="SFLD" id="SFLDG01129">
    <property type="entry name" value="C1.5:_HAD__Beta-PGM__Phosphata"/>
    <property type="match status" value="1"/>
</dbReference>
<dbReference type="GO" id="GO:0016791">
    <property type="term" value="F:phosphatase activity"/>
    <property type="evidence" value="ECO:0007669"/>
    <property type="project" value="TreeGrafter"/>
</dbReference>
<dbReference type="NCBIfam" id="TIGR01549">
    <property type="entry name" value="HAD-SF-IA-v1"/>
    <property type="match status" value="1"/>
</dbReference>
<dbReference type="InterPro" id="IPR036412">
    <property type="entry name" value="HAD-like_sf"/>
</dbReference>
<sequence>MIRLVIFDLDDTLYNERDFVYSGFMEVATYLSNKYGISKNILFDDMVNILNSRGRGKIFDQICEKYHLKEKIEYLVELYRYNNPNISLYEDAYKVLEIFKTKYKLGLITDGYKGAQWNKIRALNIEKYMDKIIVTDDYGKDYWKPSVKPFQIMLDYFDVKAKETVYIGDNPNKDFIPCKKSGINSVRIIRSIGDYMGIVVDEKYEADYRIKSLLELEKILEEIQ</sequence>
<organism evidence="5 6">
    <name type="scientific">Tepidimicrobium xylanilyticum</name>
    <dbReference type="NCBI Taxonomy" id="1123352"/>
    <lineage>
        <taxon>Bacteria</taxon>
        <taxon>Bacillati</taxon>
        <taxon>Bacillota</taxon>
        <taxon>Tissierellia</taxon>
        <taxon>Tissierellales</taxon>
        <taxon>Tepidimicrobiaceae</taxon>
        <taxon>Tepidimicrobium</taxon>
    </lineage>
</organism>
<keyword evidence="4" id="KW-0460">Magnesium</keyword>
<protein>
    <submittedName>
        <fullName evidence="5">Putative hydrolase of the HAD superfamily</fullName>
    </submittedName>
</protein>
<dbReference type="InterPro" id="IPR006439">
    <property type="entry name" value="HAD-SF_hydro_IA"/>
</dbReference>
<evidence type="ECO:0000256" key="2">
    <source>
        <dbReference type="ARBA" id="ARBA00022723"/>
    </source>
</evidence>
<dbReference type="PANTHER" id="PTHR46470:SF2">
    <property type="entry name" value="GLYCERALDEHYDE 3-PHOSPHATE PHOSPHATASE"/>
    <property type="match status" value="1"/>
</dbReference>
<dbReference type="AlphaFoldDB" id="A0A1H2QRD6"/>